<evidence type="ECO:0000313" key="3">
    <source>
        <dbReference type="Proteomes" id="UP000465360"/>
    </source>
</evidence>
<feature type="transmembrane region" description="Helical" evidence="1">
    <location>
        <begin position="30"/>
        <end position="60"/>
    </location>
</feature>
<evidence type="ECO:0000313" key="2">
    <source>
        <dbReference type="EMBL" id="GFG92891.1"/>
    </source>
</evidence>
<protein>
    <submittedName>
        <fullName evidence="2">Uncharacterized protein</fullName>
    </submittedName>
</protein>
<proteinExistence type="predicted"/>
<dbReference type="EMBL" id="BLKZ01000001">
    <property type="protein sequence ID" value="GFG92891.1"/>
    <property type="molecule type" value="Genomic_DNA"/>
</dbReference>
<comment type="caution">
    <text evidence="2">The sequence shown here is derived from an EMBL/GenBank/DDBJ whole genome shotgun (WGS) entry which is preliminary data.</text>
</comment>
<keyword evidence="1" id="KW-0472">Membrane</keyword>
<feature type="transmembrane region" description="Helical" evidence="1">
    <location>
        <begin position="72"/>
        <end position="97"/>
    </location>
</feature>
<gene>
    <name evidence="2" type="ORF">MBOU_49330</name>
</gene>
<name>A0A7I9YW17_MYCBU</name>
<keyword evidence="1" id="KW-1133">Transmembrane helix</keyword>
<dbReference type="Proteomes" id="UP000465360">
    <property type="component" value="Unassembled WGS sequence"/>
</dbReference>
<dbReference type="RefSeq" id="WP_163717678.1">
    <property type="nucleotide sequence ID" value="NZ_BLKZ01000001.1"/>
</dbReference>
<accession>A0A7I9YW17</accession>
<keyword evidence="1" id="KW-0812">Transmembrane</keyword>
<reference evidence="2 3" key="1">
    <citation type="journal article" date="2019" name="Emerg. Microbes Infect.">
        <title>Comprehensive subspecies identification of 175 nontuberculous mycobacteria species based on 7547 genomic profiles.</title>
        <authorList>
            <person name="Matsumoto Y."/>
            <person name="Kinjo T."/>
            <person name="Motooka D."/>
            <person name="Nabeya D."/>
            <person name="Jung N."/>
            <person name="Uechi K."/>
            <person name="Horii T."/>
            <person name="Iida T."/>
            <person name="Fujita J."/>
            <person name="Nakamura S."/>
        </authorList>
    </citation>
    <scope>NUCLEOTIDE SEQUENCE [LARGE SCALE GENOMIC DNA]</scope>
    <source>
        <strain evidence="2 3">JCM 30725</strain>
    </source>
</reference>
<evidence type="ECO:0000256" key="1">
    <source>
        <dbReference type="SAM" id="Phobius"/>
    </source>
</evidence>
<dbReference type="AlphaFoldDB" id="A0A7I9YW17"/>
<sequence>MTESAVPAPVGRYGPVSFQVALVHILVVDLIAWIFFPLFILLVIALPILILYLVIAALIAKAPGTTGQIGRGMLIGSLSGPLSLAVYIPCFMLVHWMSQNT</sequence>
<organism evidence="2 3">
    <name type="scientific">Mycobacterium bourgelatii</name>
    <dbReference type="NCBI Taxonomy" id="1273442"/>
    <lineage>
        <taxon>Bacteria</taxon>
        <taxon>Bacillati</taxon>
        <taxon>Actinomycetota</taxon>
        <taxon>Actinomycetes</taxon>
        <taxon>Mycobacteriales</taxon>
        <taxon>Mycobacteriaceae</taxon>
        <taxon>Mycobacterium</taxon>
    </lineage>
</organism>
<keyword evidence="3" id="KW-1185">Reference proteome</keyword>